<dbReference type="AlphaFoldDB" id="A0A1W7D5M4"/>
<feature type="transmembrane region" description="Helical" evidence="9">
    <location>
        <begin position="140"/>
        <end position="165"/>
    </location>
</feature>
<dbReference type="InterPro" id="IPR051050">
    <property type="entry name" value="Lipid_II_flippase_MurJ/MviN"/>
</dbReference>
<feature type="transmembrane region" description="Helical" evidence="9">
    <location>
        <begin position="318"/>
        <end position="336"/>
    </location>
</feature>
<feature type="region of interest" description="Disordered" evidence="8">
    <location>
        <begin position="558"/>
        <end position="584"/>
    </location>
</feature>
<dbReference type="Pfam" id="PF03023">
    <property type="entry name" value="MurJ"/>
    <property type="match status" value="1"/>
</dbReference>
<feature type="transmembrane region" description="Helical" evidence="9">
    <location>
        <begin position="230"/>
        <end position="251"/>
    </location>
</feature>
<feature type="transmembrane region" description="Helical" evidence="9">
    <location>
        <begin position="272"/>
        <end position="291"/>
    </location>
</feature>
<dbReference type="GO" id="GO:0008360">
    <property type="term" value="P:regulation of cell shape"/>
    <property type="evidence" value="ECO:0007669"/>
    <property type="project" value="UniProtKB-KW"/>
</dbReference>
<feature type="transmembrane region" description="Helical" evidence="9">
    <location>
        <begin position="455"/>
        <end position="475"/>
    </location>
</feature>
<feature type="compositionally biased region" description="Low complexity" evidence="8">
    <location>
        <begin position="1"/>
        <end position="40"/>
    </location>
</feature>
<evidence type="ECO:0000256" key="7">
    <source>
        <dbReference type="ARBA" id="ARBA00023136"/>
    </source>
</evidence>
<keyword evidence="6 9" id="KW-1133">Transmembrane helix</keyword>
<evidence type="ECO:0000256" key="1">
    <source>
        <dbReference type="ARBA" id="ARBA00004651"/>
    </source>
</evidence>
<dbReference type="PRINTS" id="PR01806">
    <property type="entry name" value="VIRFACTRMVIN"/>
</dbReference>
<dbReference type="PANTHER" id="PTHR47019">
    <property type="entry name" value="LIPID II FLIPPASE MURJ"/>
    <property type="match status" value="1"/>
</dbReference>
<feature type="transmembrane region" description="Helical" evidence="9">
    <location>
        <begin position="519"/>
        <end position="549"/>
    </location>
</feature>
<dbReference type="GO" id="GO:0034204">
    <property type="term" value="P:lipid translocation"/>
    <property type="evidence" value="ECO:0007669"/>
    <property type="project" value="TreeGrafter"/>
</dbReference>
<feature type="transmembrane region" description="Helical" evidence="9">
    <location>
        <begin position="401"/>
        <end position="420"/>
    </location>
</feature>
<dbReference type="KEGG" id="smao:CAG99_13320"/>
<dbReference type="EMBL" id="CP021121">
    <property type="protein sequence ID" value="ARQ72336.1"/>
    <property type="molecule type" value="Genomic_DNA"/>
</dbReference>
<reference evidence="10 11" key="1">
    <citation type="submission" date="2017-05" db="EMBL/GenBank/DDBJ databases">
        <title>Complete genome sequence of Streptomyces sp. SCSIO 03032 revealed the diverse biosynthetic pathways for its bioactive secondary metabolites.</title>
        <authorList>
            <person name="Ma L."/>
            <person name="Zhu Y."/>
            <person name="Zhang W."/>
            <person name="Zhang G."/>
            <person name="Tian X."/>
            <person name="Zhang S."/>
            <person name="Zhang C."/>
        </authorList>
    </citation>
    <scope>NUCLEOTIDE SEQUENCE [LARGE SCALE GENOMIC DNA]</scope>
    <source>
        <strain evidence="10 11">SCSIO 03032</strain>
    </source>
</reference>
<dbReference type="Proteomes" id="UP000194218">
    <property type="component" value="Chromosome"/>
</dbReference>
<accession>A0A1W7D5M4</accession>
<evidence type="ECO:0000256" key="5">
    <source>
        <dbReference type="ARBA" id="ARBA00022984"/>
    </source>
</evidence>
<keyword evidence="7 9" id="KW-0472">Membrane</keyword>
<evidence type="ECO:0000256" key="4">
    <source>
        <dbReference type="ARBA" id="ARBA00022960"/>
    </source>
</evidence>
<evidence type="ECO:0000256" key="6">
    <source>
        <dbReference type="ARBA" id="ARBA00022989"/>
    </source>
</evidence>
<evidence type="ECO:0000256" key="9">
    <source>
        <dbReference type="SAM" id="Phobius"/>
    </source>
</evidence>
<organism evidence="10 11">
    <name type="scientific">Streptomyces marincola</name>
    <dbReference type="NCBI Taxonomy" id="2878388"/>
    <lineage>
        <taxon>Bacteria</taxon>
        <taxon>Bacillati</taxon>
        <taxon>Actinomycetota</taxon>
        <taxon>Actinomycetes</taxon>
        <taxon>Kitasatosporales</taxon>
        <taxon>Streptomycetaceae</taxon>
        <taxon>Streptomyces</taxon>
    </lineage>
</organism>
<comment type="subcellular location">
    <subcellularLocation>
        <location evidence="1">Cell membrane</location>
        <topology evidence="1">Multi-pass membrane protein</topology>
    </subcellularLocation>
</comment>
<keyword evidence="4" id="KW-0133">Cell shape</keyword>
<proteinExistence type="predicted"/>
<name>A0A1W7D5M4_9ACTN</name>
<evidence type="ECO:0000256" key="2">
    <source>
        <dbReference type="ARBA" id="ARBA00022475"/>
    </source>
</evidence>
<feature type="transmembrane region" description="Helical" evidence="9">
    <location>
        <begin position="427"/>
        <end position="449"/>
    </location>
</feature>
<evidence type="ECO:0000256" key="3">
    <source>
        <dbReference type="ARBA" id="ARBA00022692"/>
    </source>
</evidence>
<dbReference type="RefSeq" id="WP_086162183.1">
    <property type="nucleotide sequence ID" value="NZ_CP021121.1"/>
</dbReference>
<feature type="transmembrane region" description="Helical" evidence="9">
    <location>
        <begin position="50"/>
        <end position="71"/>
    </location>
</feature>
<dbReference type="GO" id="GO:0015648">
    <property type="term" value="F:lipid-linked peptidoglycan transporter activity"/>
    <property type="evidence" value="ECO:0007669"/>
    <property type="project" value="TreeGrafter"/>
</dbReference>
<evidence type="ECO:0000313" key="10">
    <source>
        <dbReference type="EMBL" id="ARQ72336.1"/>
    </source>
</evidence>
<feature type="transmembrane region" description="Helical" evidence="9">
    <location>
        <begin position="177"/>
        <end position="195"/>
    </location>
</feature>
<feature type="compositionally biased region" description="Basic and acidic residues" evidence="8">
    <location>
        <begin position="565"/>
        <end position="584"/>
    </location>
</feature>
<feature type="transmembrane region" description="Helical" evidence="9">
    <location>
        <begin position="98"/>
        <end position="120"/>
    </location>
</feature>
<feature type="transmembrane region" description="Helical" evidence="9">
    <location>
        <begin position="207"/>
        <end position="224"/>
    </location>
</feature>
<dbReference type="OrthoDB" id="3695748at2"/>
<keyword evidence="2" id="KW-1003">Cell membrane</keyword>
<sequence length="584" mass="58328">MSGARAGSRAGAAGVARSSVPSPEPSPESSSTPGTAGGAVVPAPRGRERFVARAATATAVLTGLGAAAGLLRDQIVASLFGADGATDAFLVSWTLPEVAATLLIDEAMALVLVPAFSLALARGGRRGVRDLLRATFPRLLLVLACAAAVCAAAAPLLVGALAPGLPDPGLAVDCTRLTAVTLLTFGAAGYASAVLRAHRCFLPPAAVYLACNAGIVGTALALHGPWGVRAAAAGVAVGGLLMVLVQLPSVLRRTRRPAGPAPAPRGPAGPGGRALLVVAGPVALFALARQAQVLVERFLASGLPPGAISCLNYAQKVAQMPMVLALMICTVTLPLVARALADGDLERARRRVERDLVAAGVVVLLGAAYVVAYAPQIIHLLFQRGAFDAGATAATAAVMRVYALGLLGHALVGALVRPFFASGRPVWFPAAAMLPGLLVTAAGGLAAVGPFGAPGIAAANAAGITLTAFLLLRGLAARAVPVDTGRLLGRFARLAGAAALAAAAGWASAPSGASPLPALALGCVVVPAVFAAGLRLSGVPVVPPVASLLTRVRIPERRSHHVRGKARETARGKVGGKPRETEAG</sequence>
<dbReference type="PANTHER" id="PTHR47019:SF1">
    <property type="entry name" value="LIPID II FLIPPASE MURJ"/>
    <property type="match status" value="1"/>
</dbReference>
<gene>
    <name evidence="10" type="ORF">CAG99_13320</name>
</gene>
<feature type="transmembrane region" description="Helical" evidence="9">
    <location>
        <begin position="356"/>
        <end position="381"/>
    </location>
</feature>
<keyword evidence="5" id="KW-0573">Peptidoglycan synthesis</keyword>
<keyword evidence="11" id="KW-1185">Reference proteome</keyword>
<dbReference type="GO" id="GO:0005886">
    <property type="term" value="C:plasma membrane"/>
    <property type="evidence" value="ECO:0007669"/>
    <property type="project" value="UniProtKB-SubCell"/>
</dbReference>
<feature type="region of interest" description="Disordered" evidence="8">
    <location>
        <begin position="1"/>
        <end position="42"/>
    </location>
</feature>
<keyword evidence="3 9" id="KW-0812">Transmembrane</keyword>
<evidence type="ECO:0000313" key="11">
    <source>
        <dbReference type="Proteomes" id="UP000194218"/>
    </source>
</evidence>
<feature type="transmembrane region" description="Helical" evidence="9">
    <location>
        <begin position="487"/>
        <end position="507"/>
    </location>
</feature>
<evidence type="ECO:0000256" key="8">
    <source>
        <dbReference type="SAM" id="MobiDB-lite"/>
    </source>
</evidence>
<dbReference type="GO" id="GO:0009252">
    <property type="term" value="P:peptidoglycan biosynthetic process"/>
    <property type="evidence" value="ECO:0007669"/>
    <property type="project" value="UniProtKB-KW"/>
</dbReference>
<protein>
    <submittedName>
        <fullName evidence="10">Virulence factor MviN</fullName>
    </submittedName>
</protein>
<dbReference type="InterPro" id="IPR004268">
    <property type="entry name" value="MurJ"/>
</dbReference>